<evidence type="ECO:0000313" key="1">
    <source>
        <dbReference type="EMBL" id="ERS95632.1"/>
    </source>
</evidence>
<accession>U7PJB6</accession>
<dbReference type="AlphaFoldDB" id="U7PJB6"/>
<evidence type="ECO:0000313" key="2">
    <source>
        <dbReference type="Proteomes" id="UP000018087"/>
    </source>
</evidence>
<dbReference type="EMBL" id="KI440853">
    <property type="protein sequence ID" value="ERS95632.1"/>
    <property type="molecule type" value="Genomic_DNA"/>
</dbReference>
<reference evidence="2" key="1">
    <citation type="journal article" date="2014" name="Genome Announc.">
        <title>Genome sequence of the pathogenic fungus Sporothrix schenckii (ATCC 58251).</title>
        <authorList>
            <person name="Cuomo C.A."/>
            <person name="Rodriguez-Del Valle N."/>
            <person name="Perez-Sanchez L."/>
            <person name="Abouelleil A."/>
            <person name="Goldberg J."/>
            <person name="Young S."/>
            <person name="Zeng Q."/>
            <person name="Birren B.W."/>
        </authorList>
    </citation>
    <scope>NUCLEOTIDE SEQUENCE [LARGE SCALE GENOMIC DNA]</scope>
    <source>
        <strain evidence="2">ATCC 58251 / de Perez 2211183</strain>
    </source>
</reference>
<keyword evidence="2" id="KW-1185">Reference proteome</keyword>
<dbReference type="HOGENOM" id="CLU_048616_0_0_1"/>
<dbReference type="OrthoDB" id="4367324at2759"/>
<organism evidence="1 2">
    <name type="scientific">Sporothrix schenckii (strain ATCC 58251 / de Perez 2211183)</name>
    <name type="common">Rose-picker's disease fungus</name>
    <dbReference type="NCBI Taxonomy" id="1391915"/>
    <lineage>
        <taxon>Eukaryota</taxon>
        <taxon>Fungi</taxon>
        <taxon>Dikarya</taxon>
        <taxon>Ascomycota</taxon>
        <taxon>Pezizomycotina</taxon>
        <taxon>Sordariomycetes</taxon>
        <taxon>Sordariomycetidae</taxon>
        <taxon>Ophiostomatales</taxon>
        <taxon>Ophiostomataceae</taxon>
        <taxon>Sporothrix</taxon>
    </lineage>
</organism>
<name>U7PJB6_SPOS1</name>
<dbReference type="eggNOG" id="ENOG502RKHZ">
    <property type="taxonomic scope" value="Eukaryota"/>
</dbReference>
<proteinExistence type="predicted"/>
<dbReference type="Proteomes" id="UP000018087">
    <property type="component" value="Unassembled WGS sequence"/>
</dbReference>
<gene>
    <name evidence="1" type="ORF">HMPREF1624_08148</name>
</gene>
<sequence length="326" mass="35848">MSSHTKTLRDCLVRPKPNIPCTTLTMGNTKSATWPHIKLQSLTVIDDSGPFDLIGWNDKTVLPLVKCTKQAMGLYVGAAVQHMYTSSDNSTVATLLTGPNRTVIDHVIELGNYRRDVLVVGLCRTSVKWQGSTLIKDPLNAPNEQKWPVRQLANLCAKAGTRYGYIQTDQELVACCFGATPPSKTTEAWSDWTARVMPVPWNTELVEQSEVSNGARAVLESYLTSELSLWWLCMLSLSDGHRQLVKTDEIVPIDAWQPLELADGSAWAHQHRYSAFVKPAADPTTQAAVTGGGIAGGGSMPTPSLGNVNVDFRMQTDFWFHYNNGN</sequence>
<dbReference type="STRING" id="1391915.U7PJB6"/>
<protein>
    <submittedName>
        <fullName evidence="1">Uncharacterized protein</fullName>
    </submittedName>
</protein>